<dbReference type="CDD" id="cd18799">
    <property type="entry name" value="SF2_C_EcoAI-like"/>
    <property type="match status" value="1"/>
</dbReference>
<keyword evidence="4" id="KW-0540">Nuclease</keyword>
<dbReference type="RefSeq" id="WP_127350840.1">
    <property type="nucleotide sequence ID" value="NZ_CP034791.1"/>
</dbReference>
<evidence type="ECO:0000313" key="4">
    <source>
        <dbReference type="EMBL" id="AZT89214.1"/>
    </source>
</evidence>
<dbReference type="GO" id="GO:0003677">
    <property type="term" value="F:DNA binding"/>
    <property type="evidence" value="ECO:0007669"/>
    <property type="project" value="InterPro"/>
</dbReference>
<evidence type="ECO:0000259" key="3">
    <source>
        <dbReference type="PROSITE" id="PS51194"/>
    </source>
</evidence>
<dbReference type="CDD" id="cd18032">
    <property type="entry name" value="DEXHc_RE_I_III_res"/>
    <property type="match status" value="1"/>
</dbReference>
<dbReference type="SMART" id="SM00487">
    <property type="entry name" value="DEXDc"/>
    <property type="match status" value="1"/>
</dbReference>
<reference evidence="4 5" key="1">
    <citation type="submission" date="2018-12" db="EMBL/GenBank/DDBJ databases">
        <title>Genome sequence from the cellulolytic species, Caldicellulosiruptor changbaiensis.</title>
        <authorList>
            <person name="Blumer-Schuette S.E."/>
            <person name="Mendoza C."/>
        </authorList>
    </citation>
    <scope>NUCLEOTIDE SEQUENCE [LARGE SCALE GENOMIC DNA]</scope>
    <source>
        <strain evidence="4 5">CBS-Z</strain>
    </source>
</reference>
<dbReference type="InterPro" id="IPR027417">
    <property type="entry name" value="P-loop_NTPase"/>
</dbReference>
<proteinExistence type="predicted"/>
<accession>A0A3T0D2C2</accession>
<dbReference type="SUPFAM" id="SSF52540">
    <property type="entry name" value="P-loop containing nucleoside triphosphate hydrolases"/>
    <property type="match status" value="1"/>
</dbReference>
<dbReference type="InterPro" id="IPR014001">
    <property type="entry name" value="Helicase_ATP-bd"/>
</dbReference>
<feature type="domain" description="PLD phosphodiesterase" evidence="1">
    <location>
        <begin position="132"/>
        <end position="163"/>
    </location>
</feature>
<dbReference type="Gene3D" id="3.40.50.300">
    <property type="entry name" value="P-loop containing nucleotide triphosphate hydrolases"/>
    <property type="match status" value="2"/>
</dbReference>
<organism evidence="4 5">
    <name type="scientific">Caldicellulosiruptor changbaiensis</name>
    <dbReference type="NCBI Taxonomy" id="1222016"/>
    <lineage>
        <taxon>Bacteria</taxon>
        <taxon>Bacillati</taxon>
        <taxon>Bacillota</taxon>
        <taxon>Bacillota incertae sedis</taxon>
        <taxon>Caldicellulosiruptorales</taxon>
        <taxon>Caldicellulosiruptoraceae</taxon>
        <taxon>Caldicellulosiruptor</taxon>
    </lineage>
</organism>
<dbReference type="Pfam" id="PF00271">
    <property type="entry name" value="Helicase_C"/>
    <property type="match status" value="1"/>
</dbReference>
<dbReference type="KEGG" id="ccha:ELD05_00080"/>
<dbReference type="GO" id="GO:0005829">
    <property type="term" value="C:cytosol"/>
    <property type="evidence" value="ECO:0007669"/>
    <property type="project" value="TreeGrafter"/>
</dbReference>
<dbReference type="Proteomes" id="UP000282930">
    <property type="component" value="Chromosome"/>
</dbReference>
<dbReference type="Pfam" id="PF04851">
    <property type="entry name" value="ResIII"/>
    <property type="match status" value="1"/>
</dbReference>
<keyword evidence="4" id="KW-0255">Endonuclease</keyword>
<keyword evidence="5" id="KW-1185">Reference proteome</keyword>
<dbReference type="Pfam" id="PF13091">
    <property type="entry name" value="PLDc_2"/>
    <property type="match status" value="1"/>
</dbReference>
<dbReference type="GO" id="GO:0006793">
    <property type="term" value="P:phosphorus metabolic process"/>
    <property type="evidence" value="ECO:0007669"/>
    <property type="project" value="UniProtKB-ARBA"/>
</dbReference>
<evidence type="ECO:0000259" key="2">
    <source>
        <dbReference type="PROSITE" id="PS51192"/>
    </source>
</evidence>
<dbReference type="GO" id="GO:0005524">
    <property type="term" value="F:ATP binding"/>
    <property type="evidence" value="ECO:0007669"/>
    <property type="project" value="InterPro"/>
</dbReference>
<dbReference type="PROSITE" id="PS50035">
    <property type="entry name" value="PLD"/>
    <property type="match status" value="1"/>
</dbReference>
<feature type="domain" description="Helicase ATP-binding" evidence="2">
    <location>
        <begin position="301"/>
        <end position="451"/>
    </location>
</feature>
<keyword evidence="4" id="KW-0378">Hydrolase</keyword>
<dbReference type="SMART" id="SM00490">
    <property type="entry name" value="HELICc"/>
    <property type="match status" value="1"/>
</dbReference>
<gene>
    <name evidence="4" type="ORF">ELD05_00080</name>
</gene>
<protein>
    <submittedName>
        <fullName evidence="4">NgoFVII family restriction endonuclease</fullName>
    </submittedName>
</protein>
<dbReference type="AlphaFoldDB" id="A0A3T0D2C2"/>
<dbReference type="PANTHER" id="PTHR47396">
    <property type="entry name" value="TYPE I RESTRICTION ENZYME ECOKI R PROTEIN"/>
    <property type="match status" value="1"/>
</dbReference>
<dbReference type="InterPro" id="IPR006935">
    <property type="entry name" value="Helicase/UvrB_N"/>
</dbReference>
<dbReference type="InterPro" id="IPR001736">
    <property type="entry name" value="PLipase_D/transphosphatidylase"/>
</dbReference>
<dbReference type="PROSITE" id="PS51194">
    <property type="entry name" value="HELICASE_CTER"/>
    <property type="match status" value="1"/>
</dbReference>
<dbReference type="InterPro" id="IPR025202">
    <property type="entry name" value="PLD-like_dom"/>
</dbReference>
<dbReference type="CDD" id="cd09205">
    <property type="entry name" value="PLDc_N_DEXD_b3"/>
    <property type="match status" value="1"/>
</dbReference>
<dbReference type="Gene3D" id="3.30.870.10">
    <property type="entry name" value="Endonuclease Chain A"/>
    <property type="match status" value="1"/>
</dbReference>
<dbReference type="PROSITE" id="PS51192">
    <property type="entry name" value="HELICASE_ATP_BIND_1"/>
    <property type="match status" value="1"/>
</dbReference>
<name>A0A3T0D2C2_9FIRM</name>
<dbReference type="EMBL" id="CP034791">
    <property type="protein sequence ID" value="AZT89214.1"/>
    <property type="molecule type" value="Genomic_DNA"/>
</dbReference>
<feature type="domain" description="Helicase C-terminal" evidence="3">
    <location>
        <begin position="505"/>
        <end position="659"/>
    </location>
</feature>
<dbReference type="GO" id="GO:0016787">
    <property type="term" value="F:hydrolase activity"/>
    <property type="evidence" value="ECO:0007669"/>
    <property type="project" value="InterPro"/>
</dbReference>
<dbReference type="PANTHER" id="PTHR47396:SF1">
    <property type="entry name" value="ATP-DEPENDENT HELICASE IRC3-RELATED"/>
    <property type="match status" value="1"/>
</dbReference>
<evidence type="ECO:0000259" key="1">
    <source>
        <dbReference type="PROSITE" id="PS50035"/>
    </source>
</evidence>
<dbReference type="InterPro" id="IPR001650">
    <property type="entry name" value="Helicase_C-like"/>
</dbReference>
<evidence type="ECO:0000313" key="5">
    <source>
        <dbReference type="Proteomes" id="UP000282930"/>
    </source>
</evidence>
<dbReference type="GO" id="GO:0004519">
    <property type="term" value="F:endonuclease activity"/>
    <property type="evidence" value="ECO:0007669"/>
    <property type="project" value="UniProtKB-KW"/>
</dbReference>
<dbReference type="InterPro" id="IPR050742">
    <property type="entry name" value="Helicase_Restrict-Modif_Enz"/>
</dbReference>
<sequence>MNSERLKAIQEHLTKISIEDVAEIYKDLENIYNQLLSKHGIDIQKCFCGANENFLEELKKAFSKAVEINMIVSFLLESGVRLIIEDLIEAKKRNCPIRIVTGRYLNITQPSALYLIKDRLGSYVDLRFFKDDNIPFHPKAYIIEYEGGKGDIFIGSSNLSESALTYGIEWNYRIEKTTNPKDFEQFKKEFFKILKSCTEKIDDELLRKYSRSWKRPKIFIEIKEIQAEVENTDNSAEDIDSTSSKDISMVAEEVLEYDKSTFAEKDDTEQSKTQHKKPNSRKIVPLYPREAQTEALYWLKKCREEGLDRALVVAATGIGKTFLAAFDSIGFKTVLFVAHREEILRQAALSFKTIRSNATIGFFTGDRKETDKDIIFASVQTLGKEEYLNPTYFSSDYFEYIIIDEFHHAVAKSYQNIINYFKPKFLLGLTATPERLDNKDVFELCNYNVVYELRLKDAINKGYLVPFHYYGIYDETDFSQIPEINGKFKEDELEKVLMIHKRADLILKNYLKFNKQKTLAFCCSRNHAEFMADYFNKNGVKCCAVYSGEQGKNALQRSEAIRKLKNGQIKVIFTVDMFNEGVDIPEIDMVMFLRPTESPTVFLQQLGRGLRKAKNKNYLTVLNFIGNYKRANLIPFLLSTGEYDIEKIKKSKYSVDDFEYPDGCVVDFDFRIIDIFKKQAESLKNIQEIVYEEFLRIKEMLGKRPSRVEFFKYIDTAIYASMKKYSDPFINVFKDYISFLKINNQLEEGEESLFNTFAHQFIKVVENTMMTKIYKMPLLLAFYNNGNIKLKVGPDDIYEAFKEFFSNPSNAIDLEVHKSTRNYKDWQKEEYIKLSRNNPEKYLISSHPEFFYWDGDYFCINDKLADFINNEYFLMHFKDAIDFRIKRYYRERYEKWTQQ</sequence>
<dbReference type="SUPFAM" id="SSF56024">
    <property type="entry name" value="Phospholipase D/nuclease"/>
    <property type="match status" value="1"/>
</dbReference>